<reference evidence="8 9" key="1">
    <citation type="submission" date="2024-01" db="EMBL/GenBank/DDBJ databases">
        <title>A draft genome for a cacao thread blight-causing isolate of Paramarasmius palmivorus.</title>
        <authorList>
            <person name="Baruah I.K."/>
            <person name="Bukari Y."/>
            <person name="Amoako-Attah I."/>
            <person name="Meinhardt L.W."/>
            <person name="Bailey B.A."/>
            <person name="Cohen S.P."/>
        </authorList>
    </citation>
    <scope>NUCLEOTIDE SEQUENCE [LARGE SCALE GENOMIC DNA]</scope>
    <source>
        <strain evidence="8 9">GH-12</strain>
    </source>
</reference>
<dbReference type="PROSITE" id="PS51767">
    <property type="entry name" value="PEPTIDASE_A1"/>
    <property type="match status" value="1"/>
</dbReference>
<comment type="caution">
    <text evidence="8">The sequence shown here is derived from an EMBL/GenBank/DDBJ whole genome shotgun (WGS) entry which is preliminary data.</text>
</comment>
<keyword evidence="5" id="KW-0378">Hydrolase</keyword>
<dbReference type="SUPFAM" id="SSF50630">
    <property type="entry name" value="Acid proteases"/>
    <property type="match status" value="1"/>
</dbReference>
<dbReference type="PANTHER" id="PTHR47966:SF75">
    <property type="entry name" value="ENDOPEPTIDASE (CTSD), PUTATIVE (AFU_ORTHOLOGUE AFUA_4G07040)-RELATED"/>
    <property type="match status" value="1"/>
</dbReference>
<evidence type="ECO:0000313" key="9">
    <source>
        <dbReference type="Proteomes" id="UP001383192"/>
    </source>
</evidence>
<dbReference type="GO" id="GO:0004190">
    <property type="term" value="F:aspartic-type endopeptidase activity"/>
    <property type="evidence" value="ECO:0007669"/>
    <property type="project" value="UniProtKB-KW"/>
</dbReference>
<comment type="similarity">
    <text evidence="1 5">Belongs to the peptidase A1 family.</text>
</comment>
<dbReference type="Gene3D" id="2.40.70.10">
    <property type="entry name" value="Acid Proteases"/>
    <property type="match status" value="2"/>
</dbReference>
<dbReference type="PANTHER" id="PTHR47966">
    <property type="entry name" value="BETA-SITE APP-CLEAVING ENZYME, ISOFORM A-RELATED"/>
    <property type="match status" value="1"/>
</dbReference>
<organism evidence="8 9">
    <name type="scientific">Paramarasmius palmivorus</name>
    <dbReference type="NCBI Taxonomy" id="297713"/>
    <lineage>
        <taxon>Eukaryota</taxon>
        <taxon>Fungi</taxon>
        <taxon>Dikarya</taxon>
        <taxon>Basidiomycota</taxon>
        <taxon>Agaricomycotina</taxon>
        <taxon>Agaricomycetes</taxon>
        <taxon>Agaricomycetidae</taxon>
        <taxon>Agaricales</taxon>
        <taxon>Marasmiineae</taxon>
        <taxon>Marasmiaceae</taxon>
        <taxon>Paramarasmius</taxon>
    </lineage>
</organism>
<dbReference type="InterPro" id="IPR001461">
    <property type="entry name" value="Aspartic_peptidase_A1"/>
</dbReference>
<keyword evidence="2 5" id="KW-0064">Aspartyl protease</keyword>
<feature type="domain" description="Peptidase A1" evidence="7">
    <location>
        <begin position="117"/>
        <end position="464"/>
    </location>
</feature>
<feature type="signal peptide" evidence="6">
    <location>
        <begin position="1"/>
        <end position="21"/>
    </location>
</feature>
<proteinExistence type="inferred from homology"/>
<gene>
    <name evidence="8" type="ORF">VNI00_007950</name>
</gene>
<dbReference type="Proteomes" id="UP001383192">
    <property type="component" value="Unassembled WGS sequence"/>
</dbReference>
<name>A0AAW0CZ47_9AGAR</name>
<evidence type="ECO:0000256" key="1">
    <source>
        <dbReference type="ARBA" id="ARBA00007447"/>
    </source>
</evidence>
<evidence type="ECO:0000256" key="3">
    <source>
        <dbReference type="PIRSR" id="PIRSR601461-1"/>
    </source>
</evidence>
<evidence type="ECO:0000256" key="6">
    <source>
        <dbReference type="SAM" id="SignalP"/>
    </source>
</evidence>
<feature type="active site" evidence="3">
    <location>
        <position position="135"/>
    </location>
</feature>
<feature type="disulfide bond" evidence="4">
    <location>
        <begin position="148"/>
        <end position="156"/>
    </location>
</feature>
<dbReference type="InterPro" id="IPR034164">
    <property type="entry name" value="Pepsin-like_dom"/>
</dbReference>
<dbReference type="CDD" id="cd05471">
    <property type="entry name" value="pepsin_like"/>
    <property type="match status" value="1"/>
</dbReference>
<feature type="active site" evidence="3">
    <location>
        <position position="330"/>
    </location>
</feature>
<evidence type="ECO:0000256" key="2">
    <source>
        <dbReference type="ARBA" id="ARBA00022750"/>
    </source>
</evidence>
<keyword evidence="5" id="KW-0645">Protease</keyword>
<dbReference type="PROSITE" id="PS00141">
    <property type="entry name" value="ASP_PROTEASE"/>
    <property type="match status" value="1"/>
</dbReference>
<evidence type="ECO:0000256" key="5">
    <source>
        <dbReference type="RuleBase" id="RU000454"/>
    </source>
</evidence>
<protein>
    <recommendedName>
        <fullName evidence="7">Peptidase A1 domain-containing protein</fullName>
    </recommendedName>
</protein>
<evidence type="ECO:0000313" key="8">
    <source>
        <dbReference type="EMBL" id="KAK7044228.1"/>
    </source>
</evidence>
<dbReference type="GO" id="GO:0006508">
    <property type="term" value="P:proteolysis"/>
    <property type="evidence" value="ECO:0007669"/>
    <property type="project" value="UniProtKB-KW"/>
</dbReference>
<dbReference type="AlphaFoldDB" id="A0AAW0CZ47"/>
<accession>A0AAW0CZ47</accession>
<dbReference type="InterPro" id="IPR021109">
    <property type="entry name" value="Peptidase_aspartic_dom_sf"/>
</dbReference>
<keyword evidence="4" id="KW-1015">Disulfide bond</keyword>
<dbReference type="Pfam" id="PF00026">
    <property type="entry name" value="Asp"/>
    <property type="match status" value="1"/>
</dbReference>
<evidence type="ECO:0000259" key="7">
    <source>
        <dbReference type="PROSITE" id="PS51767"/>
    </source>
</evidence>
<keyword evidence="6" id="KW-0732">Signal</keyword>
<sequence length="467" mass="51649">MRILHHLLDFHIFSFFLIVFAQHGPFTVPLNHVSNFAPHHRRSEPSIETYRKHVEHARRRLERRFNRIGVPLAENVKLDGLKVAGGDKQKKPMLDVLFGQEEYHSTRLEIESLDIGYYAAIQLGTPFKTFNVLVDSGSADLWVAGDDCRSYSGGNCGPHNTLGTNSSTTFQGSDEIFMITYGSGAVLGTMANDTIQLAGLTLDEYRFGVTSLESDSITSTHVPWDGILGFGKQSIMREPHTKPLLSAFCDAGLITSPTVSFKIPRLQDQGDPNTEGEMTIGAVNPSRFVGDSIVKMKNTNPMGFWEVPVDSITVNGQGMMKGEGKKAILDTGTLINHVVTYHRAPKGELTATHYRVLVHLWILIPERSNRQDAERIHSSIPGATSDGEQWKVDCNAIINITFSFAGRAFPIDPRDMIFKTSDGCFSGITQGNIGMGPNDWLVGDTFLKNVYLSLDMETDEISLAKLT</sequence>
<keyword evidence="9" id="KW-1185">Reference proteome</keyword>
<feature type="chain" id="PRO_5043373398" description="Peptidase A1 domain-containing protein" evidence="6">
    <location>
        <begin position="22"/>
        <end position="467"/>
    </location>
</feature>
<evidence type="ECO:0000256" key="4">
    <source>
        <dbReference type="PIRSR" id="PIRSR601461-2"/>
    </source>
</evidence>
<dbReference type="InterPro" id="IPR033121">
    <property type="entry name" value="PEPTIDASE_A1"/>
</dbReference>
<dbReference type="InterPro" id="IPR001969">
    <property type="entry name" value="Aspartic_peptidase_AS"/>
</dbReference>
<dbReference type="PRINTS" id="PR00792">
    <property type="entry name" value="PEPSIN"/>
</dbReference>
<dbReference type="EMBL" id="JAYKXP010000026">
    <property type="protein sequence ID" value="KAK7044228.1"/>
    <property type="molecule type" value="Genomic_DNA"/>
</dbReference>